<dbReference type="EMBL" id="SDMP01000016">
    <property type="protein sequence ID" value="RYR05249.1"/>
    <property type="molecule type" value="Genomic_DNA"/>
</dbReference>
<evidence type="ECO:0000259" key="1">
    <source>
        <dbReference type="Pfam" id="PF03732"/>
    </source>
</evidence>
<feature type="domain" description="Retrotransposon gag" evidence="1">
    <location>
        <begin position="59"/>
        <end position="153"/>
    </location>
</feature>
<dbReference type="PANTHER" id="PTHR35046:SF9">
    <property type="entry name" value="RNA-DIRECTED DNA POLYMERASE"/>
    <property type="match status" value="1"/>
</dbReference>
<reference evidence="2 3" key="1">
    <citation type="submission" date="2019-01" db="EMBL/GenBank/DDBJ databases">
        <title>Sequencing of cultivated peanut Arachis hypogaea provides insights into genome evolution and oil improvement.</title>
        <authorList>
            <person name="Chen X."/>
        </authorList>
    </citation>
    <scope>NUCLEOTIDE SEQUENCE [LARGE SCALE GENOMIC DNA]</scope>
    <source>
        <strain evidence="3">cv. Fuhuasheng</strain>
        <tissue evidence="2">Leaves</tissue>
    </source>
</reference>
<dbReference type="InterPro" id="IPR005162">
    <property type="entry name" value="Retrotrans_gag_dom"/>
</dbReference>
<dbReference type="PANTHER" id="PTHR35046">
    <property type="entry name" value="ZINC KNUCKLE (CCHC-TYPE) FAMILY PROTEIN"/>
    <property type="match status" value="1"/>
</dbReference>
<evidence type="ECO:0000313" key="3">
    <source>
        <dbReference type="Proteomes" id="UP000289738"/>
    </source>
</evidence>
<protein>
    <recommendedName>
        <fullName evidence="1">Retrotransposon gag domain-containing protein</fullName>
    </recommendedName>
</protein>
<keyword evidence="3" id="KW-1185">Reference proteome</keyword>
<gene>
    <name evidence="2" type="ORF">Ahy_B06g085122</name>
</gene>
<accession>A0A444YTJ6</accession>
<dbReference type="AlphaFoldDB" id="A0A444YTJ6"/>
<dbReference type="Proteomes" id="UP000289738">
    <property type="component" value="Chromosome B06"/>
</dbReference>
<proteinExistence type="predicted"/>
<organism evidence="2 3">
    <name type="scientific">Arachis hypogaea</name>
    <name type="common">Peanut</name>
    <dbReference type="NCBI Taxonomy" id="3818"/>
    <lineage>
        <taxon>Eukaryota</taxon>
        <taxon>Viridiplantae</taxon>
        <taxon>Streptophyta</taxon>
        <taxon>Embryophyta</taxon>
        <taxon>Tracheophyta</taxon>
        <taxon>Spermatophyta</taxon>
        <taxon>Magnoliopsida</taxon>
        <taxon>eudicotyledons</taxon>
        <taxon>Gunneridae</taxon>
        <taxon>Pentapetalae</taxon>
        <taxon>rosids</taxon>
        <taxon>fabids</taxon>
        <taxon>Fabales</taxon>
        <taxon>Fabaceae</taxon>
        <taxon>Papilionoideae</taxon>
        <taxon>50 kb inversion clade</taxon>
        <taxon>dalbergioids sensu lato</taxon>
        <taxon>Dalbergieae</taxon>
        <taxon>Pterocarpus clade</taxon>
        <taxon>Arachis</taxon>
    </lineage>
</organism>
<evidence type="ECO:0000313" key="2">
    <source>
        <dbReference type="EMBL" id="RYR05249.1"/>
    </source>
</evidence>
<dbReference type="Pfam" id="PF03732">
    <property type="entry name" value="Retrotrans_gag"/>
    <property type="match status" value="1"/>
</dbReference>
<name>A0A444YTJ6_ARAHY</name>
<sequence>MIEYYDSDDEGSSYAKKSSQFQIPAFKGRNDHKAYFRWERKVESIFANCILSEEKKVQLVHANFSNVARIWWTELGRSRRRYGKRPISSWKKMKKIMRRQFVPSSYHNIFFANFLRSQSVMEYHKEFLYLMDMANIKRSPEVLKDRFLFGLRE</sequence>
<comment type="caution">
    <text evidence="2">The sequence shown here is derived from an EMBL/GenBank/DDBJ whole genome shotgun (WGS) entry which is preliminary data.</text>
</comment>